<dbReference type="InterPro" id="IPR012659">
    <property type="entry name" value="CHP02444"/>
</dbReference>
<comment type="caution">
    <text evidence="1">The sequence shown here is derived from an EMBL/GenBank/DDBJ whole genome shotgun (WGS) entry which is preliminary data.</text>
</comment>
<accession>A0A261RNY4</accession>
<keyword evidence="2" id="KW-1185">Reference proteome</keyword>
<dbReference type="NCBIfam" id="TIGR02444">
    <property type="entry name" value="TIGR02444 family protein"/>
    <property type="match status" value="1"/>
</dbReference>
<gene>
    <name evidence="1" type="ORF">CAL26_02910</name>
</gene>
<evidence type="ECO:0000313" key="2">
    <source>
        <dbReference type="Proteomes" id="UP000216857"/>
    </source>
</evidence>
<dbReference type="Pfam" id="PF09523">
    <property type="entry name" value="DUF2390"/>
    <property type="match status" value="1"/>
</dbReference>
<dbReference type="RefSeq" id="WP_094845407.1">
    <property type="nucleotide sequence ID" value="NZ_NEVJ01000001.1"/>
</dbReference>
<dbReference type="EMBL" id="NEVJ01000001">
    <property type="protein sequence ID" value="OZI26300.1"/>
    <property type="molecule type" value="Genomic_DNA"/>
</dbReference>
<sequence>MTTENLPRAGAMPGGFWAFSLAVYARPGVPEACLALQDGYGLDVNVLLFALYAAQHGTSLDTGAFADLDRAVASWRRQVVAPLRAIRRHVKTTLGDGGATPGGKTPSPASVEQETYAAIKRAELSAERAQQCNMEQWLAARPGAAVSLAAGAGDGIASDARDALDSLDALDAAAIDTLGAANLDGYLAYMHCPCDANAQAFVQVLLAAVSAPRPE</sequence>
<dbReference type="OrthoDB" id="8690258at2"/>
<dbReference type="Proteomes" id="UP000216857">
    <property type="component" value="Unassembled WGS sequence"/>
</dbReference>
<protein>
    <submittedName>
        <fullName evidence="1">TIGR02444 family protein</fullName>
    </submittedName>
</protein>
<dbReference type="AlphaFoldDB" id="A0A261RNY4"/>
<evidence type="ECO:0000313" key="1">
    <source>
        <dbReference type="EMBL" id="OZI26300.1"/>
    </source>
</evidence>
<name>A0A261RNY4_9BORD</name>
<reference evidence="1" key="1">
    <citation type="submission" date="2017-05" db="EMBL/GenBank/DDBJ databases">
        <title>Complete and WGS of Bordetella genogroups.</title>
        <authorList>
            <person name="Spilker T."/>
            <person name="Lipuma J."/>
        </authorList>
    </citation>
    <scope>NUCLEOTIDE SEQUENCE</scope>
    <source>
        <strain evidence="1">AU21707</strain>
    </source>
</reference>
<organism evidence="1 2">
    <name type="scientific">Bordetella genomosp. 9</name>
    <dbReference type="NCBI Taxonomy" id="1416803"/>
    <lineage>
        <taxon>Bacteria</taxon>
        <taxon>Pseudomonadati</taxon>
        <taxon>Pseudomonadota</taxon>
        <taxon>Betaproteobacteria</taxon>
        <taxon>Burkholderiales</taxon>
        <taxon>Alcaligenaceae</taxon>
        <taxon>Bordetella</taxon>
    </lineage>
</organism>
<proteinExistence type="predicted"/>